<protein>
    <submittedName>
        <fullName evidence="2">GNAT family N-acetyltransferase</fullName>
    </submittedName>
</protein>
<dbReference type="KEGG" id="sper:EW093_02105"/>
<feature type="domain" description="N-acetyltransferase" evidence="1">
    <location>
        <begin position="1"/>
        <end position="138"/>
    </location>
</feature>
<organism evidence="2 3">
    <name type="scientific">Thiospirochaeta perfilievii</name>
    <dbReference type="NCBI Taxonomy" id="252967"/>
    <lineage>
        <taxon>Bacteria</taxon>
        <taxon>Pseudomonadati</taxon>
        <taxon>Spirochaetota</taxon>
        <taxon>Spirochaetia</taxon>
        <taxon>Spirochaetales</taxon>
        <taxon>Spirochaetaceae</taxon>
        <taxon>Thiospirochaeta</taxon>
    </lineage>
</organism>
<dbReference type="InterPro" id="IPR015947">
    <property type="entry name" value="PUA-like_sf"/>
</dbReference>
<dbReference type="OrthoDB" id="9807542at2"/>
<reference evidence="2 3" key="1">
    <citation type="submission" date="2019-02" db="EMBL/GenBank/DDBJ databases">
        <authorList>
            <person name="Fomenkov A."/>
            <person name="Dubinina G."/>
            <person name="Grabovich M."/>
            <person name="Vincze T."/>
            <person name="Roberts R.J."/>
        </authorList>
    </citation>
    <scope>NUCLEOTIDE SEQUENCE [LARGE SCALE GENOMIC DNA]</scope>
    <source>
        <strain evidence="2 3">P</strain>
    </source>
</reference>
<dbReference type="Pfam" id="PF04266">
    <property type="entry name" value="ASCH"/>
    <property type="match status" value="1"/>
</dbReference>
<dbReference type="PROSITE" id="PS51186">
    <property type="entry name" value="GNAT"/>
    <property type="match status" value="1"/>
</dbReference>
<dbReference type="InterPro" id="IPR000182">
    <property type="entry name" value="GNAT_dom"/>
</dbReference>
<dbReference type="CDD" id="cd04301">
    <property type="entry name" value="NAT_SF"/>
    <property type="match status" value="1"/>
</dbReference>
<dbReference type="PANTHER" id="PTHR39203:SF1">
    <property type="entry name" value="CYTOPLASMIC PROTEIN"/>
    <property type="match status" value="1"/>
</dbReference>
<dbReference type="SUPFAM" id="SSF88697">
    <property type="entry name" value="PUA domain-like"/>
    <property type="match status" value="1"/>
</dbReference>
<dbReference type="Gene3D" id="3.10.400.10">
    <property type="entry name" value="Sulfate adenylyltransferase"/>
    <property type="match status" value="1"/>
</dbReference>
<dbReference type="InterPro" id="IPR016181">
    <property type="entry name" value="Acyl_CoA_acyltransferase"/>
</dbReference>
<dbReference type="PANTHER" id="PTHR39203">
    <property type="entry name" value="CYTOPLASMIC PROTEIN-RELATED"/>
    <property type="match status" value="1"/>
</dbReference>
<keyword evidence="2" id="KW-0808">Transferase</keyword>
<dbReference type="Gene3D" id="3.40.630.30">
    <property type="match status" value="1"/>
</dbReference>
<dbReference type="SMART" id="SM01022">
    <property type="entry name" value="ASCH"/>
    <property type="match status" value="1"/>
</dbReference>
<reference evidence="2 3" key="2">
    <citation type="submission" date="2019-09" db="EMBL/GenBank/DDBJ databases">
        <title>Complete Genome Sequence and Methylome Analysis of free living Spirochaetas.</title>
        <authorList>
            <person name="Leshcheva N."/>
            <person name="Mikheeva N."/>
        </authorList>
    </citation>
    <scope>NUCLEOTIDE SEQUENCE [LARGE SCALE GENOMIC DNA]</scope>
    <source>
        <strain evidence="2 3">P</strain>
    </source>
</reference>
<evidence type="ECO:0000259" key="1">
    <source>
        <dbReference type="PROSITE" id="PS51186"/>
    </source>
</evidence>
<evidence type="ECO:0000313" key="3">
    <source>
        <dbReference type="Proteomes" id="UP000323824"/>
    </source>
</evidence>
<evidence type="ECO:0000313" key="2">
    <source>
        <dbReference type="EMBL" id="QEN03541.1"/>
    </source>
</evidence>
<dbReference type="InterPro" id="IPR009326">
    <property type="entry name" value="DUF984"/>
</dbReference>
<name>A0A5C1Q7W0_9SPIO</name>
<dbReference type="RefSeq" id="WP_149566799.1">
    <property type="nucleotide sequence ID" value="NZ_CP035807.1"/>
</dbReference>
<dbReference type="EMBL" id="CP035807">
    <property type="protein sequence ID" value="QEN03541.1"/>
    <property type="molecule type" value="Genomic_DNA"/>
</dbReference>
<gene>
    <name evidence="2" type="ORF">EW093_02105</name>
</gene>
<proteinExistence type="predicted"/>
<dbReference type="InterPro" id="IPR007374">
    <property type="entry name" value="ASCH_domain"/>
</dbReference>
<sequence length="309" mass="36250">MGIKKLKSNEIPYNLVYLADEDADQIKKYIDSTTFFGSFCNGSIVGIIGLNETIHKSVEIVCVAVEIEYQDRKIGSELLEYAIQYSKENSYKEILIKTGNSSIKQIYLYQSCGFIIDSINKNYFIKNYKTIIYENGLKCRDQIVFKYKIYNQEELSRKIDEYWKRFISINKEYKDREYEVWNFCYGEILPNRLLGLVKTGIKTATSSAYDLYSKDDKVPQVGDLSIITYGNGLPGCIIETKEIKIIKFNEISENEAKLEGEGNKTLKYWREGHKKFFKIDYENDEKEFSEEIPVLFERFHVIYDEERGY</sequence>
<accession>A0A5C1Q7W0</accession>
<dbReference type="AlphaFoldDB" id="A0A5C1Q7W0"/>
<dbReference type="CDD" id="cd06553">
    <property type="entry name" value="ASCH_Ef3133_like"/>
    <property type="match status" value="1"/>
</dbReference>
<dbReference type="GO" id="GO:0016747">
    <property type="term" value="F:acyltransferase activity, transferring groups other than amino-acyl groups"/>
    <property type="evidence" value="ECO:0007669"/>
    <property type="project" value="InterPro"/>
</dbReference>
<dbReference type="SUPFAM" id="SSF55729">
    <property type="entry name" value="Acyl-CoA N-acyltransferases (Nat)"/>
    <property type="match status" value="1"/>
</dbReference>
<dbReference type="Pfam" id="PF00583">
    <property type="entry name" value="Acetyltransf_1"/>
    <property type="match status" value="1"/>
</dbReference>
<keyword evidence="3" id="KW-1185">Reference proteome</keyword>
<dbReference type="Proteomes" id="UP000323824">
    <property type="component" value="Chromosome"/>
</dbReference>